<dbReference type="EMBL" id="CM045881">
    <property type="protein sequence ID" value="KAI7937116.1"/>
    <property type="molecule type" value="Genomic_DNA"/>
</dbReference>
<dbReference type="Proteomes" id="UP001060170">
    <property type="component" value="Chromosome 17"/>
</dbReference>
<evidence type="ECO:0000313" key="1">
    <source>
        <dbReference type="EMBL" id="KAI7937116.1"/>
    </source>
</evidence>
<reference evidence="2" key="1">
    <citation type="journal article" date="2018" name="BMC Genomics">
        <title>Genomic insights into host adaptation between the wheat stripe rust pathogen (Puccinia striiformis f. sp. tritici) and the barley stripe rust pathogen (Puccinia striiformis f. sp. hordei).</title>
        <authorList>
            <person name="Xia C."/>
            <person name="Wang M."/>
            <person name="Yin C."/>
            <person name="Cornejo O.E."/>
            <person name="Hulbert S.H."/>
            <person name="Chen X."/>
        </authorList>
    </citation>
    <scope>NUCLEOTIDE SEQUENCE [LARGE SCALE GENOMIC DNA]</scope>
    <source>
        <strain evidence="2">93-210</strain>
    </source>
</reference>
<comment type="caution">
    <text evidence="1">The sequence shown here is derived from an EMBL/GenBank/DDBJ whole genome shotgun (WGS) entry which is preliminary data.</text>
</comment>
<sequence>MSSKPSTERIPILNKKNFKEWELQVEAYLKQCDLINFIESNEAVPSDKDDAKIFKKSKLKTSGILQGLLGTIYYPKFKNSLTENSPFRMWEAIKDHFTSKKITNQSLVYNEFLDLDFKGNDIAAFIVDLTHHISSLQAVGLRIGIPQDFDLHENLLCENILKKIPTSLIHTREVLIQKRPLTLETMWDVLENRSRDDTTTAIKTEESSMKATSSKKKKIRCINGSHNKDADHTESQCFELHPEEKEKFEKRWADKKGKAKVSSAVDQPAYSESASAWHSVKKAHSEKLPSDTAYLDSGSSHHMISDRSVFVTYSSNNRHKIELADGKFIMSAGIGHVRVKTENGQPLELECLHVPDLVGNLISWGRFMRKGCDVVRTGQTTANVVNEGVPLFKVRLADSNVLYIRIEFIRGQFIHSSRSASSTSSDIMNLHRRAGHPSNESLKKMFNLPGFEILCEECSLSKSHRLPYFNSLPKSTHCLEFIHMDLSGRINPPTVEGFQYYFKITDQFSSFKFVYLLKKKSEAFEQFKKYYELVTVSQSRPVKNLVTDGGGEFNSNEFKEFLVSKGVTVHISAPYTPQQNPVAERGNRTTTEKARALLKQARLPHKFWGYAVDTAVFLENITPTRKNDWVSSYELWYNRPFNLTRLRPFGCRAFVNIIKSNRDSKFADTALKGIMVGYQPGMHNWRILVEGGRLELSHDVKFDEALYPGISLSPSAGHLYPPEPEEFEECVEDSSDQTQQPQSDMKPLEENSQSLSGDESFHEVNEEIDVPDPVPCRTKPGFDIVLQPVDQLAPKDISSDIDQSNIIEGRRRAHVAIADEDIDFHVQCFLAGVQFFDQTSEAPKSYSKAMKDPDRDSWVAAIEAELSAMDRLGVWEVVDIPDDCELLNTVWIFRRKFDQHGNLTKFKARLCAAGNFQVHGENYAETYAPTGRPTVLRTLIAMGFAKGLQIHQMDVKNAFLNGKLEEVIYLRAPAGLNIPKGKCLRLLKSIYGLKQAPRVWHHELSSFFKSVDFSASNADPCLFVSNDKDWRCYVHVYVDDMVIVSSDVDRFKKLISERYLMDDLGPMKHLLGMKIEASSSCIRLSQDLYTKKILASYGFEECRTVSTPLVPNTRLLPASPQEQQQFLKLNINYRRAIGLLNYLAVSTRPDISFAMSQLSQYLEKPGIAHWQACVHLFRYLSGTVGRGITLGGSISPVKVYVDADYANDKINSHSYYGYLVMVGDSLVSWKAKKTDSVALSTTEAEYTAMYEGAREAVWFKRVLTSLDLPHPSPIPIMADNQAAIALSKNTVFADRTKHFRVHLHWTREAVVGQQISTNYVSTHSNLADFLTKSLGNIKHRSCVDGINLTG</sequence>
<evidence type="ECO:0000313" key="2">
    <source>
        <dbReference type="Proteomes" id="UP001060170"/>
    </source>
</evidence>
<name>A0ACC0DSB1_9BASI</name>
<reference evidence="1 2" key="3">
    <citation type="journal article" date="2022" name="Microbiol. Spectr.">
        <title>Folding features and dynamics of 3D genome architecture in plant fungal pathogens.</title>
        <authorList>
            <person name="Xia C."/>
        </authorList>
    </citation>
    <scope>NUCLEOTIDE SEQUENCE [LARGE SCALE GENOMIC DNA]</scope>
    <source>
        <strain evidence="1 2">93-210</strain>
    </source>
</reference>
<keyword evidence="2" id="KW-1185">Reference proteome</keyword>
<accession>A0ACC0DSB1</accession>
<proteinExistence type="predicted"/>
<gene>
    <name evidence="1" type="ORF">MJO28_016015</name>
</gene>
<organism evidence="1 2">
    <name type="scientific">Puccinia striiformis f. sp. tritici</name>
    <dbReference type="NCBI Taxonomy" id="168172"/>
    <lineage>
        <taxon>Eukaryota</taxon>
        <taxon>Fungi</taxon>
        <taxon>Dikarya</taxon>
        <taxon>Basidiomycota</taxon>
        <taxon>Pucciniomycotina</taxon>
        <taxon>Pucciniomycetes</taxon>
        <taxon>Pucciniales</taxon>
        <taxon>Pucciniaceae</taxon>
        <taxon>Puccinia</taxon>
    </lineage>
</organism>
<reference evidence="2" key="2">
    <citation type="journal article" date="2018" name="Mol. Plant Microbe Interact.">
        <title>Genome sequence resources for the wheat stripe rust pathogen (Puccinia striiformis f. sp. tritici) and the barley stripe rust pathogen (Puccinia striiformis f. sp. hordei).</title>
        <authorList>
            <person name="Xia C."/>
            <person name="Wang M."/>
            <person name="Yin C."/>
            <person name="Cornejo O.E."/>
            <person name="Hulbert S.H."/>
            <person name="Chen X."/>
        </authorList>
    </citation>
    <scope>NUCLEOTIDE SEQUENCE [LARGE SCALE GENOMIC DNA]</scope>
    <source>
        <strain evidence="2">93-210</strain>
    </source>
</reference>
<protein>
    <submittedName>
        <fullName evidence="1">Uncharacterized protein</fullName>
    </submittedName>
</protein>